<evidence type="ECO:0000256" key="9">
    <source>
        <dbReference type="ARBA" id="ARBA00022801"/>
    </source>
</evidence>
<evidence type="ECO:0000313" key="20">
    <source>
        <dbReference type="EMBL" id="KXJ92792.1"/>
    </source>
</evidence>
<evidence type="ECO:0000256" key="4">
    <source>
        <dbReference type="ARBA" id="ARBA00022525"/>
    </source>
</evidence>
<gene>
    <name evidence="20" type="ORF">Micbo1qcDRAFT_160611</name>
</gene>
<reference evidence="21" key="1">
    <citation type="submission" date="2016-02" db="EMBL/GenBank/DDBJ databases">
        <title>Draft genome sequence of Microdochium bolleyi, a fungal endophyte of beachgrass.</title>
        <authorList>
            <consortium name="DOE Joint Genome Institute"/>
            <person name="David A.S."/>
            <person name="May G."/>
            <person name="Haridas S."/>
            <person name="Lim J."/>
            <person name="Wang M."/>
            <person name="Labutti K."/>
            <person name="Lipzen A."/>
            <person name="Barry K."/>
            <person name="Grigoriev I.V."/>
        </authorList>
    </citation>
    <scope>NUCLEOTIDE SEQUENCE [LARGE SCALE GENOMIC DNA]</scope>
    <source>
        <strain evidence="21">J235TASD1</strain>
    </source>
</reference>
<evidence type="ECO:0000256" key="15">
    <source>
        <dbReference type="ARBA" id="ARBA00026213"/>
    </source>
</evidence>
<keyword evidence="5" id="KW-0121">Carboxypeptidase</keyword>
<accession>A0A136J6L3</accession>
<protein>
    <recommendedName>
        <fullName evidence="14">Inactive metallocarboxypeptidase ECM14</fullName>
    </recommendedName>
    <alternativeName>
        <fullName evidence="15">Inactive metallocarboxypeptidase ecm14</fullName>
    </alternativeName>
</protein>
<dbReference type="SMART" id="SM00631">
    <property type="entry name" value="Zn_pept"/>
    <property type="match status" value="1"/>
</dbReference>
<comment type="function">
    <text evidence="13">Inactive carboxypeptidase that may play a role in cell wall organization and biogenesis.</text>
</comment>
<dbReference type="GO" id="GO:0008270">
    <property type="term" value="F:zinc ion binding"/>
    <property type="evidence" value="ECO:0007669"/>
    <property type="project" value="InterPro"/>
</dbReference>
<evidence type="ECO:0000256" key="12">
    <source>
        <dbReference type="ARBA" id="ARBA00023157"/>
    </source>
</evidence>
<evidence type="ECO:0000256" key="17">
    <source>
        <dbReference type="SAM" id="MobiDB-lite"/>
    </source>
</evidence>
<feature type="chain" id="PRO_5007293517" description="Inactive metallocarboxypeptidase ECM14" evidence="18">
    <location>
        <begin position="28"/>
        <end position="613"/>
    </location>
</feature>
<evidence type="ECO:0000256" key="10">
    <source>
        <dbReference type="ARBA" id="ARBA00022833"/>
    </source>
</evidence>
<evidence type="ECO:0000256" key="18">
    <source>
        <dbReference type="SAM" id="SignalP"/>
    </source>
</evidence>
<keyword evidence="8 18" id="KW-0732">Signal</keyword>
<dbReference type="PROSITE" id="PS52035">
    <property type="entry name" value="PEPTIDASE_M14"/>
    <property type="match status" value="1"/>
</dbReference>
<comment type="caution">
    <text evidence="16">Lacks conserved residue(s) required for the propagation of feature annotation.</text>
</comment>
<keyword evidence="21" id="KW-1185">Reference proteome</keyword>
<dbReference type="GO" id="GO:0006508">
    <property type="term" value="P:proteolysis"/>
    <property type="evidence" value="ECO:0007669"/>
    <property type="project" value="UniProtKB-KW"/>
</dbReference>
<evidence type="ECO:0000256" key="1">
    <source>
        <dbReference type="ARBA" id="ARBA00001947"/>
    </source>
</evidence>
<dbReference type="PANTHER" id="PTHR11705:SF147">
    <property type="entry name" value="INACTIVE METALLOCARBOXYPEPTIDASE ECM14"/>
    <property type="match status" value="1"/>
</dbReference>
<dbReference type="OrthoDB" id="3626597at2759"/>
<feature type="domain" description="Peptidase M14" evidence="19">
    <location>
        <begin position="203"/>
        <end position="540"/>
    </location>
</feature>
<keyword evidence="6" id="KW-0645">Protease</keyword>
<keyword evidence="7" id="KW-0479">Metal-binding</keyword>
<dbReference type="PRINTS" id="PR00765">
    <property type="entry name" value="CRBOXYPTASEA"/>
</dbReference>
<dbReference type="Gene3D" id="3.40.630.10">
    <property type="entry name" value="Zn peptidases"/>
    <property type="match status" value="1"/>
</dbReference>
<name>A0A136J6L3_9PEZI</name>
<sequence>MAPAAFVCKALAVALVATSSIVTPAAALRIHNVRKPEPAPSPSLLSRILDFGPFRWSLSRTNRHQHSWWENENIVESLRLYEDQVVVRFNVSTKNDEAALRRAIDQMLLDVWDFTANHIDVRVETHKRVLALLRMLPKPLRQGHTILIPDVSRAIAASYPSRSPDDSELQSLLRNRGVTEPAKGRFPFLSKAATGVDDLFFQDYQSFATITTWMKFLESMFKSRGHVRLISLGTSYEGRDIPALRVGLRDGDEREWERRDTILITGGIHAREWISTSSVNYLAWAFIRAIDSDPLVTTILENFDIIFAPMLNPDGYVFSWDVDRLWRKSRQPTTLSICPGFDLDHSFGFRWDALQHQDEECSESYGGRQPFEAVEAQQLAAWARNETAHGTNFVAFIDLHSYSQQVLFPYEYSCDALPPSWETLQEVAFNLAKHLRLANGEPYTVASACEGAVAHSNNNTSSYSSSHPVLDNAKKNPELYRSENRGGAMIDYFFHEHGARHSYQIKLRDTGSYGFLLPSSAIVPTGEEVFQAMRYLGDYLLGNNGHEWTASSESSSTQDDGSHGDGDAVVGESASSSFIEGDALQHAEASSTQQELDAQVELRRRDGMRRVVR</sequence>
<evidence type="ECO:0000256" key="3">
    <source>
        <dbReference type="ARBA" id="ARBA00005988"/>
    </source>
</evidence>
<evidence type="ECO:0000256" key="8">
    <source>
        <dbReference type="ARBA" id="ARBA00022729"/>
    </source>
</evidence>
<evidence type="ECO:0000313" key="21">
    <source>
        <dbReference type="Proteomes" id="UP000070501"/>
    </source>
</evidence>
<keyword evidence="12" id="KW-1015">Disulfide bond</keyword>
<keyword evidence="9" id="KW-0378">Hydrolase</keyword>
<comment type="subcellular location">
    <subcellularLocation>
        <location evidence="2">Secreted</location>
    </subcellularLocation>
</comment>
<evidence type="ECO:0000256" key="2">
    <source>
        <dbReference type="ARBA" id="ARBA00004613"/>
    </source>
</evidence>
<evidence type="ECO:0000259" key="19">
    <source>
        <dbReference type="PROSITE" id="PS52035"/>
    </source>
</evidence>
<evidence type="ECO:0000256" key="6">
    <source>
        <dbReference type="ARBA" id="ARBA00022670"/>
    </source>
</evidence>
<dbReference type="GO" id="GO:0005576">
    <property type="term" value="C:extracellular region"/>
    <property type="evidence" value="ECO:0007669"/>
    <property type="project" value="UniProtKB-SubCell"/>
</dbReference>
<feature type="signal peptide" evidence="18">
    <location>
        <begin position="1"/>
        <end position="27"/>
    </location>
</feature>
<dbReference type="Proteomes" id="UP000070501">
    <property type="component" value="Unassembled WGS sequence"/>
</dbReference>
<feature type="region of interest" description="Disordered" evidence="17">
    <location>
        <begin position="548"/>
        <end position="613"/>
    </location>
</feature>
<evidence type="ECO:0000256" key="16">
    <source>
        <dbReference type="PROSITE-ProRule" id="PRU01379"/>
    </source>
</evidence>
<keyword evidence="4" id="KW-0964">Secreted</keyword>
<proteinExistence type="inferred from homology"/>
<keyword evidence="10" id="KW-0862">Zinc</keyword>
<comment type="similarity">
    <text evidence="3 16">Belongs to the peptidase M14 family.</text>
</comment>
<dbReference type="AlphaFoldDB" id="A0A136J6L3"/>
<dbReference type="InParanoid" id="A0A136J6L3"/>
<dbReference type="STRING" id="196109.A0A136J6L3"/>
<dbReference type="FunCoup" id="A0A136J6L3">
    <property type="interactions" value="817"/>
</dbReference>
<dbReference type="Pfam" id="PF00246">
    <property type="entry name" value="Peptidase_M14"/>
    <property type="match status" value="1"/>
</dbReference>
<dbReference type="SUPFAM" id="SSF53187">
    <property type="entry name" value="Zn-dependent exopeptidases"/>
    <property type="match status" value="1"/>
</dbReference>
<dbReference type="FunFam" id="3.40.630.10:FF:000084">
    <property type="entry name" value="Carboxypeptidase B2"/>
    <property type="match status" value="1"/>
</dbReference>
<dbReference type="GO" id="GO:0004181">
    <property type="term" value="F:metallocarboxypeptidase activity"/>
    <property type="evidence" value="ECO:0007669"/>
    <property type="project" value="InterPro"/>
</dbReference>
<comment type="cofactor">
    <cofactor evidence="1">
        <name>Zn(2+)</name>
        <dbReference type="ChEBI" id="CHEBI:29105"/>
    </cofactor>
</comment>
<evidence type="ECO:0000256" key="13">
    <source>
        <dbReference type="ARBA" id="ARBA00025210"/>
    </source>
</evidence>
<keyword evidence="11" id="KW-0482">Metalloprotease</keyword>
<evidence type="ECO:0000256" key="7">
    <source>
        <dbReference type="ARBA" id="ARBA00022723"/>
    </source>
</evidence>
<feature type="compositionally biased region" description="Basic and acidic residues" evidence="17">
    <location>
        <begin position="600"/>
        <end position="613"/>
    </location>
</feature>
<evidence type="ECO:0000256" key="11">
    <source>
        <dbReference type="ARBA" id="ARBA00023049"/>
    </source>
</evidence>
<evidence type="ECO:0000256" key="14">
    <source>
        <dbReference type="ARBA" id="ARBA00026187"/>
    </source>
</evidence>
<dbReference type="PANTHER" id="PTHR11705">
    <property type="entry name" value="PROTEASE FAMILY M14 CARBOXYPEPTIDASE A,B"/>
    <property type="match status" value="1"/>
</dbReference>
<dbReference type="InterPro" id="IPR000834">
    <property type="entry name" value="Peptidase_M14"/>
</dbReference>
<organism evidence="20 21">
    <name type="scientific">Microdochium bolleyi</name>
    <dbReference type="NCBI Taxonomy" id="196109"/>
    <lineage>
        <taxon>Eukaryota</taxon>
        <taxon>Fungi</taxon>
        <taxon>Dikarya</taxon>
        <taxon>Ascomycota</taxon>
        <taxon>Pezizomycotina</taxon>
        <taxon>Sordariomycetes</taxon>
        <taxon>Xylariomycetidae</taxon>
        <taxon>Xylariales</taxon>
        <taxon>Microdochiaceae</taxon>
        <taxon>Microdochium</taxon>
    </lineage>
</organism>
<dbReference type="CDD" id="cd03860">
    <property type="entry name" value="M14_CP_A-B_like"/>
    <property type="match status" value="1"/>
</dbReference>
<evidence type="ECO:0000256" key="5">
    <source>
        <dbReference type="ARBA" id="ARBA00022645"/>
    </source>
</evidence>
<dbReference type="EMBL" id="KQ964248">
    <property type="protein sequence ID" value="KXJ92792.1"/>
    <property type="molecule type" value="Genomic_DNA"/>
</dbReference>